<comment type="subcellular location">
    <subcellularLocation>
        <location evidence="3">Cytoplasm</location>
    </subcellularLocation>
</comment>
<dbReference type="NCBIfam" id="TIGR00082">
    <property type="entry name" value="rbfA"/>
    <property type="match status" value="1"/>
</dbReference>
<dbReference type="InterPro" id="IPR000238">
    <property type="entry name" value="RbfA"/>
</dbReference>
<dbReference type="Pfam" id="PF02033">
    <property type="entry name" value="RBFA"/>
    <property type="match status" value="1"/>
</dbReference>
<dbReference type="HAMAP" id="MF_00003">
    <property type="entry name" value="RbfA"/>
    <property type="match status" value="1"/>
</dbReference>
<dbReference type="OrthoDB" id="307788at2"/>
<dbReference type="PROSITE" id="PS01319">
    <property type="entry name" value="RBFA"/>
    <property type="match status" value="1"/>
</dbReference>
<keyword evidence="1 3" id="KW-0963">Cytoplasm</keyword>
<dbReference type="FunFam" id="3.30.300.20:FF:000009">
    <property type="entry name" value="Ribosome-binding factor A"/>
    <property type="match status" value="1"/>
</dbReference>
<dbReference type="SUPFAM" id="SSF89919">
    <property type="entry name" value="Ribosome-binding factor A, RbfA"/>
    <property type="match status" value="1"/>
</dbReference>
<dbReference type="EMBL" id="LYPB01000048">
    <property type="protein sequence ID" value="OAS21690.1"/>
    <property type="molecule type" value="Genomic_DNA"/>
</dbReference>
<accession>A0A198AKT9</accession>
<gene>
    <name evidence="3" type="primary">rbfA</name>
    <name evidence="4" type="ORF">A8708_17370</name>
</gene>
<dbReference type="InterPro" id="IPR015946">
    <property type="entry name" value="KH_dom-like_a/b"/>
</dbReference>
<evidence type="ECO:0000313" key="4">
    <source>
        <dbReference type="EMBL" id="OAS21690.1"/>
    </source>
</evidence>
<dbReference type="Gene3D" id="3.30.300.20">
    <property type="match status" value="1"/>
</dbReference>
<evidence type="ECO:0000313" key="5">
    <source>
        <dbReference type="Proteomes" id="UP000078454"/>
    </source>
</evidence>
<comment type="caution">
    <text evidence="4">The sequence shown here is derived from an EMBL/GenBank/DDBJ whole genome shotgun (WGS) entry which is preliminary data.</text>
</comment>
<dbReference type="InterPro" id="IPR020053">
    <property type="entry name" value="Ribosome-bd_factorA_CS"/>
</dbReference>
<dbReference type="InterPro" id="IPR023799">
    <property type="entry name" value="RbfA_dom_sf"/>
</dbReference>
<dbReference type="PANTHER" id="PTHR33515:SF1">
    <property type="entry name" value="RIBOSOME-BINDING FACTOR A, CHLOROPLASTIC-RELATED"/>
    <property type="match status" value="1"/>
</dbReference>
<proteinExistence type="inferred from homology"/>
<dbReference type="Proteomes" id="UP000078454">
    <property type="component" value="Unassembled WGS sequence"/>
</dbReference>
<comment type="function">
    <text evidence="3">One of several proteins that assist in the late maturation steps of the functional core of the 30S ribosomal subunit. Associates with free 30S ribosomal subunits (but not with 30S subunits that are part of 70S ribosomes or polysomes). Required for efficient processing of 16S rRNA. May interact with the 5'-terminal helix region of 16S rRNA.</text>
</comment>
<dbReference type="AlphaFoldDB" id="A0A198AKT9"/>
<dbReference type="PANTHER" id="PTHR33515">
    <property type="entry name" value="RIBOSOME-BINDING FACTOR A, CHLOROPLASTIC-RELATED"/>
    <property type="match status" value="1"/>
</dbReference>
<evidence type="ECO:0000256" key="1">
    <source>
        <dbReference type="ARBA" id="ARBA00022490"/>
    </source>
</evidence>
<dbReference type="RefSeq" id="WP_056625044.1">
    <property type="nucleotide sequence ID" value="NZ_LYPB01000048.1"/>
</dbReference>
<evidence type="ECO:0000256" key="3">
    <source>
        <dbReference type="HAMAP-Rule" id="MF_00003"/>
    </source>
</evidence>
<sequence length="119" mass="13354">MARVRVGRVGEQIKKELSQIIQAELKDPRIGFMTVTGVEVTNDLSLARVYLSVMGTEEEKAATLKALSVASGYIRSELGKRIRLRKIPELQFKFDASIDYGSHIDQLLYKLNQEGNTNV</sequence>
<protein>
    <recommendedName>
        <fullName evidence="3">Ribosome-binding factor A</fullName>
    </recommendedName>
</protein>
<organism evidence="4 5">
    <name type="scientific">Paenibacillus oryzisoli</name>
    <dbReference type="NCBI Taxonomy" id="1850517"/>
    <lineage>
        <taxon>Bacteria</taxon>
        <taxon>Bacillati</taxon>
        <taxon>Bacillota</taxon>
        <taxon>Bacilli</taxon>
        <taxon>Bacillales</taxon>
        <taxon>Paenibacillaceae</taxon>
        <taxon>Paenibacillus</taxon>
    </lineage>
</organism>
<keyword evidence="2 3" id="KW-0690">Ribosome biogenesis</keyword>
<dbReference type="STRING" id="1850517.A8708_17370"/>
<dbReference type="GO" id="GO:0043024">
    <property type="term" value="F:ribosomal small subunit binding"/>
    <property type="evidence" value="ECO:0007669"/>
    <property type="project" value="TreeGrafter"/>
</dbReference>
<comment type="subunit">
    <text evidence="3">Monomer. Binds 30S ribosomal subunits, but not 50S ribosomal subunits or 70S ribosomes.</text>
</comment>
<dbReference type="GO" id="GO:0005829">
    <property type="term" value="C:cytosol"/>
    <property type="evidence" value="ECO:0007669"/>
    <property type="project" value="TreeGrafter"/>
</dbReference>
<evidence type="ECO:0000256" key="2">
    <source>
        <dbReference type="ARBA" id="ARBA00022517"/>
    </source>
</evidence>
<keyword evidence="5" id="KW-1185">Reference proteome</keyword>
<comment type="similarity">
    <text evidence="3">Belongs to the RbfA family.</text>
</comment>
<dbReference type="GO" id="GO:0030490">
    <property type="term" value="P:maturation of SSU-rRNA"/>
    <property type="evidence" value="ECO:0007669"/>
    <property type="project" value="UniProtKB-UniRule"/>
</dbReference>
<name>A0A198AKT9_9BACL</name>
<reference evidence="4 5" key="1">
    <citation type="submission" date="2016-05" db="EMBL/GenBank/DDBJ databases">
        <title>Paenibacillus sp. 1ZS3-15 nov., isolated from the rhizosphere soil.</title>
        <authorList>
            <person name="Zhang X.X."/>
            <person name="Zhang J."/>
        </authorList>
    </citation>
    <scope>NUCLEOTIDE SEQUENCE [LARGE SCALE GENOMIC DNA]</scope>
    <source>
        <strain evidence="4 5">1ZS3-15</strain>
    </source>
</reference>